<reference evidence="2" key="1">
    <citation type="submission" date="2021-05" db="EMBL/GenBank/DDBJ databases">
        <authorList>
            <person name="Arsene-Ploetze F."/>
        </authorList>
    </citation>
    <scope>NUCLEOTIDE SEQUENCE</scope>
    <source>
        <strain evidence="2">DSM 42138</strain>
    </source>
</reference>
<feature type="region of interest" description="Disordered" evidence="1">
    <location>
        <begin position="1"/>
        <end position="22"/>
    </location>
</feature>
<sequence>MVAAGAARRDDRRRGAPGGLVRPAVHVRGPAARRGSRRLPAWHGRRGAAAQAAHLTLRQHRAPHGGVRRTAVPCLLWRSIGRPICRN</sequence>
<organism evidence="2 3">
    <name type="scientific">Actinacidiphila cocklensis</name>
    <dbReference type="NCBI Taxonomy" id="887465"/>
    <lineage>
        <taxon>Bacteria</taxon>
        <taxon>Bacillati</taxon>
        <taxon>Actinomycetota</taxon>
        <taxon>Actinomycetes</taxon>
        <taxon>Kitasatosporales</taxon>
        <taxon>Streptomycetaceae</taxon>
        <taxon>Actinacidiphila</taxon>
    </lineage>
</organism>
<dbReference type="EMBL" id="CAJSLV010000093">
    <property type="protein sequence ID" value="CAG6397940.1"/>
    <property type="molecule type" value="Genomic_DNA"/>
</dbReference>
<dbReference type="AlphaFoldDB" id="A0A9W4DXF9"/>
<keyword evidence="3" id="KW-1185">Reference proteome</keyword>
<name>A0A9W4DXF9_9ACTN</name>
<proteinExistence type="predicted"/>
<evidence type="ECO:0000256" key="1">
    <source>
        <dbReference type="SAM" id="MobiDB-lite"/>
    </source>
</evidence>
<gene>
    <name evidence="2" type="ORF">SCOCK_600004</name>
</gene>
<protein>
    <submittedName>
        <fullName evidence="2">Uncharacterized protein</fullName>
    </submittedName>
</protein>
<comment type="caution">
    <text evidence="2">The sequence shown here is derived from an EMBL/GenBank/DDBJ whole genome shotgun (WGS) entry which is preliminary data.</text>
</comment>
<dbReference type="Proteomes" id="UP001152519">
    <property type="component" value="Unassembled WGS sequence"/>
</dbReference>
<accession>A0A9W4DXF9</accession>
<evidence type="ECO:0000313" key="2">
    <source>
        <dbReference type="EMBL" id="CAG6397940.1"/>
    </source>
</evidence>
<evidence type="ECO:0000313" key="3">
    <source>
        <dbReference type="Proteomes" id="UP001152519"/>
    </source>
</evidence>